<proteinExistence type="predicted"/>
<protein>
    <submittedName>
        <fullName evidence="9">CRISPR-associated endonuclease Cas2</fullName>
    </submittedName>
</protein>
<dbReference type="EMBL" id="JACOYY010000046">
    <property type="protein sequence ID" value="MBI2052361.1"/>
    <property type="molecule type" value="Genomic_DNA"/>
</dbReference>
<dbReference type="Gene3D" id="3.30.70.2650">
    <property type="match status" value="1"/>
</dbReference>
<evidence type="ECO:0000256" key="4">
    <source>
        <dbReference type="ARBA" id="ARBA00022801"/>
    </source>
</evidence>
<accession>A0A931YDI1</accession>
<evidence type="ECO:0000256" key="6">
    <source>
        <dbReference type="ARBA" id="ARBA00023118"/>
    </source>
</evidence>
<comment type="caution">
    <text evidence="9">The sequence shown here is derived from an EMBL/GenBank/DDBJ whole genome shotgun (WGS) entry which is preliminary data.</text>
</comment>
<gene>
    <name evidence="9" type="primary">cas2</name>
    <name evidence="8" type="ORF">HYT38_01625</name>
    <name evidence="9" type="ORF">HYV66_01710</name>
</gene>
<dbReference type="Proteomes" id="UP000709672">
    <property type="component" value="Unassembled WGS sequence"/>
</dbReference>
<evidence type="ECO:0000313" key="8">
    <source>
        <dbReference type="EMBL" id="MBI2052361.1"/>
    </source>
</evidence>
<name>A0A931YDI1_9BACT</name>
<keyword evidence="4" id="KW-0378">Hydrolase</keyword>
<dbReference type="NCBIfam" id="TIGR01573">
    <property type="entry name" value="cas2"/>
    <property type="match status" value="1"/>
</dbReference>
<feature type="domain" description="Transcriptional repressor PaaX-like central Cas2-like" evidence="7">
    <location>
        <begin position="107"/>
        <end position="179"/>
    </location>
</feature>
<reference evidence="9" key="1">
    <citation type="submission" date="2020-07" db="EMBL/GenBank/DDBJ databases">
        <title>Huge and variable diversity of episymbiotic CPR bacteria and DPANN archaea in groundwater ecosystems.</title>
        <authorList>
            <person name="He C.Y."/>
            <person name="Keren R."/>
            <person name="Whittaker M."/>
            <person name="Farag I.F."/>
            <person name="Doudna J."/>
            <person name="Cate J.H.D."/>
            <person name="Banfield J.F."/>
        </authorList>
    </citation>
    <scope>NUCLEOTIDE SEQUENCE</scope>
    <source>
        <strain evidence="8">NC_groundwater_191_Ag_S-0.1um_45_8</strain>
        <strain evidence="9">NC_groundwater_418_Ag_B-0.1um_45_10</strain>
    </source>
</reference>
<keyword evidence="2" id="KW-0479">Metal-binding</keyword>
<dbReference type="InterPro" id="IPR048846">
    <property type="entry name" value="PaaX-like_central"/>
</dbReference>
<dbReference type="Pfam" id="PF20803">
    <property type="entry name" value="PaaX_M"/>
    <property type="match status" value="1"/>
</dbReference>
<sequence length="191" mass="22470">MGLKKGSKINRLGSTQQKIILLIFGGIGLSLAKTPKQYFRVIRATADEWKKINRQSLEKAITSLYKSRLIKEQENTDGSLTMVLTEKGKKKALTFNIDNIEIGKPKIWDKKWRLVLFDIPEKHKRARETLREILRKLGFYKYQESVFVHPYPCHDEINFIIEYFNIRLYVRTITADSLDNELHLKKIFRIS</sequence>
<keyword evidence="1" id="KW-0540">Nuclease</keyword>
<keyword evidence="3 9" id="KW-0255">Endonuclease</keyword>
<dbReference type="Proteomes" id="UP000786662">
    <property type="component" value="Unassembled WGS sequence"/>
</dbReference>
<dbReference type="AlphaFoldDB" id="A0A931YDI1"/>
<dbReference type="EMBL" id="JACPHQ010000020">
    <property type="protein sequence ID" value="MBI2465928.1"/>
    <property type="molecule type" value="Genomic_DNA"/>
</dbReference>
<evidence type="ECO:0000259" key="7">
    <source>
        <dbReference type="Pfam" id="PF20803"/>
    </source>
</evidence>
<keyword evidence="5" id="KW-0460">Magnesium</keyword>
<evidence type="ECO:0000256" key="1">
    <source>
        <dbReference type="ARBA" id="ARBA00022722"/>
    </source>
</evidence>
<evidence type="ECO:0000313" key="9">
    <source>
        <dbReference type="EMBL" id="MBI2465928.1"/>
    </source>
</evidence>
<keyword evidence="6" id="KW-0051">Antiviral defense</keyword>
<dbReference type="InterPro" id="IPR021127">
    <property type="entry name" value="CRISPR_associated_Cas2"/>
</dbReference>
<dbReference type="GO" id="GO:0043571">
    <property type="term" value="P:maintenance of CRISPR repeat elements"/>
    <property type="evidence" value="ECO:0007669"/>
    <property type="project" value="InterPro"/>
</dbReference>
<evidence type="ECO:0000256" key="5">
    <source>
        <dbReference type="ARBA" id="ARBA00022842"/>
    </source>
</evidence>
<evidence type="ECO:0000256" key="3">
    <source>
        <dbReference type="ARBA" id="ARBA00022759"/>
    </source>
</evidence>
<evidence type="ECO:0000313" key="10">
    <source>
        <dbReference type="Proteomes" id="UP000709672"/>
    </source>
</evidence>
<dbReference type="GO" id="GO:0004521">
    <property type="term" value="F:RNA endonuclease activity"/>
    <property type="evidence" value="ECO:0007669"/>
    <property type="project" value="InterPro"/>
</dbReference>
<organism evidence="9 10">
    <name type="scientific">Candidatus Sungiibacteriota bacterium</name>
    <dbReference type="NCBI Taxonomy" id="2750080"/>
    <lineage>
        <taxon>Bacteria</taxon>
        <taxon>Candidatus Sungiibacteriota</taxon>
    </lineage>
</organism>
<evidence type="ECO:0000256" key="2">
    <source>
        <dbReference type="ARBA" id="ARBA00022723"/>
    </source>
</evidence>
<dbReference type="SUPFAM" id="SSF143430">
    <property type="entry name" value="TTP0101/SSO1404-like"/>
    <property type="match status" value="1"/>
</dbReference>